<organism evidence="2 3">
    <name type="scientific">Clostridium botulinum</name>
    <dbReference type="NCBI Taxonomy" id="1491"/>
    <lineage>
        <taxon>Bacteria</taxon>
        <taxon>Bacillati</taxon>
        <taxon>Bacillota</taxon>
        <taxon>Clostridia</taxon>
        <taxon>Eubacteriales</taxon>
        <taxon>Clostridiaceae</taxon>
        <taxon>Clostridium</taxon>
    </lineage>
</organism>
<dbReference type="RefSeq" id="WP_085294448.1">
    <property type="nucleotide sequence ID" value="NZ_QQAF01000029.1"/>
</dbReference>
<evidence type="ECO:0000313" key="3">
    <source>
        <dbReference type="Proteomes" id="UP000472355"/>
    </source>
</evidence>
<dbReference type="Proteomes" id="UP000472355">
    <property type="component" value="Unassembled WGS sequence"/>
</dbReference>
<protein>
    <submittedName>
        <fullName evidence="2">DUF1659 domain-containing protein</fullName>
    </submittedName>
</protein>
<name>A0A6M0STM7_CLOBO</name>
<comment type="caution">
    <text evidence="2">The sequence shown here is derived from an EMBL/GenBank/DDBJ whole genome shotgun (WGS) entry which is preliminary data.</text>
</comment>
<accession>A0A6M0STM7</accession>
<feature type="domain" description="DUF1659" evidence="1">
    <location>
        <begin position="2"/>
        <end position="71"/>
    </location>
</feature>
<dbReference type="EMBL" id="SGKU01000047">
    <property type="protein sequence ID" value="NFA43724.1"/>
    <property type="molecule type" value="Genomic_DNA"/>
</dbReference>
<sequence>MAVTKLQTGCTLGIEVQKGEDKLGDPIYSKKSFSNVNPAKTPDEVFEVASKIEEAIEANCGNYFITDTSKLMSE</sequence>
<dbReference type="InterPro" id="IPR012454">
    <property type="entry name" value="DUF1659"/>
</dbReference>
<evidence type="ECO:0000259" key="1">
    <source>
        <dbReference type="Pfam" id="PF07872"/>
    </source>
</evidence>
<proteinExistence type="predicted"/>
<reference evidence="2 3" key="1">
    <citation type="submission" date="2019-02" db="EMBL/GenBank/DDBJ databases">
        <title>Genome sequencing of Clostridium botulinum clinical isolates.</title>
        <authorList>
            <person name="Brunt J."/>
            <person name="Van Vliet A.H.M."/>
            <person name="Stringer S.C."/>
            <person name="Grant K.A."/>
            <person name="Carter A.C."/>
            <person name="Peck M.W."/>
        </authorList>
    </citation>
    <scope>NUCLEOTIDE SEQUENCE [LARGE SCALE GENOMIC DNA]</scope>
    <source>
        <strain evidence="2 3">H113700579</strain>
    </source>
</reference>
<gene>
    <name evidence="2" type="ORF">EXM65_14430</name>
</gene>
<dbReference type="AlphaFoldDB" id="A0A6M0STM7"/>
<dbReference type="Pfam" id="PF07872">
    <property type="entry name" value="DUF1659"/>
    <property type="match status" value="1"/>
</dbReference>
<evidence type="ECO:0000313" key="2">
    <source>
        <dbReference type="EMBL" id="NFA43724.1"/>
    </source>
</evidence>